<dbReference type="Proteomes" id="UP000515734">
    <property type="component" value="Chromosome"/>
</dbReference>
<dbReference type="PROSITE" id="PS51257">
    <property type="entry name" value="PROKAR_LIPOPROTEIN"/>
    <property type="match status" value="1"/>
</dbReference>
<dbReference type="Gene3D" id="3.40.50.1820">
    <property type="entry name" value="alpha/beta hydrolase"/>
    <property type="match status" value="1"/>
</dbReference>
<evidence type="ECO:0000313" key="5">
    <source>
        <dbReference type="EMBL" id="BCI51325.1"/>
    </source>
</evidence>
<dbReference type="InterPro" id="IPR029058">
    <property type="entry name" value="AB_hydrolase_fold"/>
</dbReference>
<feature type="signal peptide" evidence="4">
    <location>
        <begin position="1"/>
        <end position="18"/>
    </location>
</feature>
<dbReference type="RefSeq" id="WP_185294307.1">
    <property type="nucleotide sequence ID" value="NZ_AP023287.1"/>
</dbReference>
<dbReference type="InterPro" id="IPR050955">
    <property type="entry name" value="Plant_Biomass_Hydrol_Est"/>
</dbReference>
<evidence type="ECO:0000313" key="6">
    <source>
        <dbReference type="Proteomes" id="UP000515734"/>
    </source>
</evidence>
<feature type="region of interest" description="Disordered" evidence="3">
    <location>
        <begin position="24"/>
        <end position="45"/>
    </location>
</feature>
<evidence type="ECO:0000256" key="1">
    <source>
        <dbReference type="ARBA" id="ARBA00022729"/>
    </source>
</evidence>
<evidence type="ECO:0000256" key="3">
    <source>
        <dbReference type="SAM" id="MobiDB-lite"/>
    </source>
</evidence>
<evidence type="ECO:0000256" key="4">
    <source>
        <dbReference type="SAM" id="SignalP"/>
    </source>
</evidence>
<evidence type="ECO:0000256" key="2">
    <source>
        <dbReference type="ARBA" id="ARBA00022801"/>
    </source>
</evidence>
<proteinExistence type="predicted"/>
<keyword evidence="2" id="KW-0378">Hydrolase</keyword>
<reference evidence="5 6" key="1">
    <citation type="submission" date="2020-07" db="EMBL/GenBank/DDBJ databases">
        <title>Complete genome sequence of Mycolicibacterium litorale like strain isolated from cardiac implantable electronic device infection.</title>
        <authorList>
            <person name="Fukano H."/>
            <person name="Miyama H."/>
            <person name="Hoshino Y."/>
        </authorList>
    </citation>
    <scope>NUCLEOTIDE SEQUENCE [LARGE SCALE GENOMIC DNA]</scope>
    <source>
        <strain evidence="5 6">NIIDNTM18</strain>
    </source>
</reference>
<dbReference type="SUPFAM" id="SSF53474">
    <property type="entry name" value="alpha/beta-Hydrolases"/>
    <property type="match status" value="1"/>
</dbReference>
<organism evidence="5 6">
    <name type="scientific">Mycolicibacterium litorale</name>
    <dbReference type="NCBI Taxonomy" id="758802"/>
    <lineage>
        <taxon>Bacteria</taxon>
        <taxon>Bacillati</taxon>
        <taxon>Actinomycetota</taxon>
        <taxon>Actinomycetes</taxon>
        <taxon>Mycobacteriales</taxon>
        <taxon>Mycobacteriaceae</taxon>
        <taxon>Mycolicibacterium</taxon>
    </lineage>
</organism>
<dbReference type="PANTHER" id="PTHR43037:SF5">
    <property type="entry name" value="FERULOYL ESTERASE"/>
    <property type="match status" value="1"/>
</dbReference>
<name>A0A6S6NZ27_9MYCO</name>
<keyword evidence="1 4" id="KW-0732">Signal</keyword>
<gene>
    <name evidence="5" type="ORF">NIIDNTM18_06030</name>
</gene>
<feature type="chain" id="PRO_5028193797" evidence="4">
    <location>
        <begin position="19"/>
        <end position="246"/>
    </location>
</feature>
<dbReference type="AlphaFoldDB" id="A0A6S6NZ27"/>
<dbReference type="GO" id="GO:0016787">
    <property type="term" value="F:hydrolase activity"/>
    <property type="evidence" value="ECO:0007669"/>
    <property type="project" value="UniProtKB-KW"/>
</dbReference>
<protein>
    <submittedName>
        <fullName evidence="5">Serine esterase</fullName>
    </submittedName>
</protein>
<dbReference type="EMBL" id="AP023287">
    <property type="protein sequence ID" value="BCI51325.1"/>
    <property type="molecule type" value="Genomic_DNA"/>
</dbReference>
<dbReference type="PANTHER" id="PTHR43037">
    <property type="entry name" value="UNNAMED PRODUCT-RELATED"/>
    <property type="match status" value="1"/>
</dbReference>
<sequence length="246" mass="25977">MIRNAPMLALMLLVLACAVDPARPDAPEGRLQSRPGPPDLPPEAPGLHELDIGGGRVALLYVPAGYRAGTPAPLVVMLHGAGGDARGGIDPLLRFADEAGMLLLAPASRRATWDVVAGGFGPDVAVIDKGLAHVFRRFAVDPGYLAVGGFSDGASYALSLGMTNGDLFTHILAFSPGFTAPGDPVGRPGIYISHGVDDRVLPIDRTSRRLLPRLQQAGYQVVYEEFPDGHTVPAAHAQRALDWFLH</sequence>
<feature type="compositionally biased region" description="Pro residues" evidence="3">
    <location>
        <begin position="35"/>
        <end position="44"/>
    </location>
</feature>
<accession>A0A6S6NZ27</accession>